<evidence type="ECO:0000313" key="10">
    <source>
        <dbReference type="EMBL" id="KAF1931647.1"/>
    </source>
</evidence>
<comment type="catalytic activity">
    <reaction evidence="8">
        <text>Successive hydrolysis of beta-D-glucose units from the non-reducing ends of (1-&gt;3)-beta-D-glucans, releasing alpha-glucose.</text>
        <dbReference type="EC" id="3.2.1.58"/>
    </reaction>
</comment>
<gene>
    <name evidence="10" type="ORF">M421DRAFT_98756</name>
</gene>
<keyword evidence="6" id="KW-0326">Glycosidase</keyword>
<dbReference type="GO" id="GO:0005576">
    <property type="term" value="C:extracellular region"/>
    <property type="evidence" value="ECO:0007669"/>
    <property type="project" value="UniProtKB-SubCell"/>
</dbReference>
<organism evidence="10 11">
    <name type="scientific">Didymella exigua CBS 183.55</name>
    <dbReference type="NCBI Taxonomy" id="1150837"/>
    <lineage>
        <taxon>Eukaryota</taxon>
        <taxon>Fungi</taxon>
        <taxon>Dikarya</taxon>
        <taxon>Ascomycota</taxon>
        <taxon>Pezizomycotina</taxon>
        <taxon>Dothideomycetes</taxon>
        <taxon>Pleosporomycetidae</taxon>
        <taxon>Pleosporales</taxon>
        <taxon>Pleosporineae</taxon>
        <taxon>Didymellaceae</taxon>
        <taxon>Didymella</taxon>
    </lineage>
</organism>
<sequence>MPSCTLLFTIYNANGVNLGAWLAKERTHDPIWWVEVGEANALDEWTLCETLGRWCGPVLNSRYGSFLNFTTIDVLASVGVNTLRIPTTYAAWIKVPGSQFYSGYQVQFLDRIVTYAVQRYNMHIILGLHSLPGGYSPLGLDKFTISPPNEASDTNLVSFGSPAGLTDKGAAWVNSLEQYLNGVLDGIKQVDPRIPMMLQDNFKGAEFWASFYNETENIVIDSHVYYFASGEQTYANFINPAVCGQAQAIAQQTKFPNYIGEWSLQTEFNNTFAGRESVFNAERYAFNEYNSGSAFWTAVSYSTTPVAGQGTQRKYWSYVDLINQGVIKPVVSGQSYC</sequence>
<dbReference type="GO" id="GO:0071555">
    <property type="term" value="P:cell wall organization"/>
    <property type="evidence" value="ECO:0007669"/>
    <property type="project" value="UniProtKB-KW"/>
</dbReference>
<keyword evidence="11" id="KW-1185">Reference proteome</keyword>
<reference evidence="10" key="1">
    <citation type="journal article" date="2020" name="Stud. Mycol.">
        <title>101 Dothideomycetes genomes: a test case for predicting lifestyles and emergence of pathogens.</title>
        <authorList>
            <person name="Haridas S."/>
            <person name="Albert R."/>
            <person name="Binder M."/>
            <person name="Bloem J."/>
            <person name="Labutti K."/>
            <person name="Salamov A."/>
            <person name="Andreopoulos B."/>
            <person name="Baker S."/>
            <person name="Barry K."/>
            <person name="Bills G."/>
            <person name="Bluhm B."/>
            <person name="Cannon C."/>
            <person name="Castanera R."/>
            <person name="Culley D."/>
            <person name="Daum C."/>
            <person name="Ezra D."/>
            <person name="Gonzalez J."/>
            <person name="Henrissat B."/>
            <person name="Kuo A."/>
            <person name="Liang C."/>
            <person name="Lipzen A."/>
            <person name="Lutzoni F."/>
            <person name="Magnuson J."/>
            <person name="Mondo S."/>
            <person name="Nolan M."/>
            <person name="Ohm R."/>
            <person name="Pangilinan J."/>
            <person name="Park H.-J."/>
            <person name="Ramirez L."/>
            <person name="Alfaro M."/>
            <person name="Sun H."/>
            <person name="Tritt A."/>
            <person name="Yoshinaga Y."/>
            <person name="Zwiers L.-H."/>
            <person name="Turgeon B."/>
            <person name="Goodwin S."/>
            <person name="Spatafora J."/>
            <person name="Crous P."/>
            <person name="Grigoriev I."/>
        </authorList>
    </citation>
    <scope>NUCLEOTIDE SEQUENCE</scope>
    <source>
        <strain evidence="10">CBS 183.55</strain>
    </source>
</reference>
<dbReference type="GO" id="GO:0009251">
    <property type="term" value="P:glucan catabolic process"/>
    <property type="evidence" value="ECO:0007669"/>
    <property type="project" value="TreeGrafter"/>
</dbReference>
<evidence type="ECO:0000313" key="11">
    <source>
        <dbReference type="Proteomes" id="UP000800082"/>
    </source>
</evidence>
<evidence type="ECO:0000256" key="5">
    <source>
        <dbReference type="ARBA" id="ARBA00022801"/>
    </source>
</evidence>
<dbReference type="PANTHER" id="PTHR31297">
    <property type="entry name" value="GLUCAN ENDO-1,6-BETA-GLUCOSIDASE B"/>
    <property type="match status" value="1"/>
</dbReference>
<keyword evidence="5 10" id="KW-0378">Hydrolase</keyword>
<accession>A0A6A5S291</accession>
<dbReference type="Proteomes" id="UP000800082">
    <property type="component" value="Unassembled WGS sequence"/>
</dbReference>
<evidence type="ECO:0000256" key="7">
    <source>
        <dbReference type="ARBA" id="ARBA00023316"/>
    </source>
</evidence>
<evidence type="ECO:0000256" key="8">
    <source>
        <dbReference type="ARBA" id="ARBA00036824"/>
    </source>
</evidence>
<proteinExistence type="inferred from homology"/>
<dbReference type="AlphaFoldDB" id="A0A6A5S291"/>
<dbReference type="GeneID" id="54356321"/>
<dbReference type="SUPFAM" id="SSF51445">
    <property type="entry name" value="(Trans)glycosidases"/>
    <property type="match status" value="1"/>
</dbReference>
<keyword evidence="3" id="KW-0964">Secreted</keyword>
<dbReference type="EC" id="3.2.1.58" evidence="9"/>
<keyword evidence="4" id="KW-0732">Signal</keyword>
<evidence type="ECO:0000256" key="3">
    <source>
        <dbReference type="ARBA" id="ARBA00022525"/>
    </source>
</evidence>
<dbReference type="OrthoDB" id="1887033at2759"/>
<dbReference type="RefSeq" id="XP_033451895.1">
    <property type="nucleotide sequence ID" value="XM_033598654.1"/>
</dbReference>
<dbReference type="GO" id="GO:0009986">
    <property type="term" value="C:cell surface"/>
    <property type="evidence" value="ECO:0007669"/>
    <property type="project" value="TreeGrafter"/>
</dbReference>
<evidence type="ECO:0000256" key="1">
    <source>
        <dbReference type="ARBA" id="ARBA00004613"/>
    </source>
</evidence>
<dbReference type="Gene3D" id="3.20.20.80">
    <property type="entry name" value="Glycosidases"/>
    <property type="match status" value="2"/>
</dbReference>
<protein>
    <recommendedName>
        <fullName evidence="9">glucan 1,3-beta-glucosidase</fullName>
        <ecNumber evidence="9">3.2.1.58</ecNumber>
    </recommendedName>
</protein>
<name>A0A6A5S291_9PLEO</name>
<dbReference type="PANTHER" id="PTHR31297:SF1">
    <property type="entry name" value="GLUCAN 1,3-BETA-GLUCOSIDASE I_II-RELATED"/>
    <property type="match status" value="1"/>
</dbReference>
<comment type="subcellular location">
    <subcellularLocation>
        <location evidence="1">Secreted</location>
    </subcellularLocation>
</comment>
<evidence type="ECO:0000256" key="6">
    <source>
        <dbReference type="ARBA" id="ARBA00023295"/>
    </source>
</evidence>
<evidence type="ECO:0000256" key="4">
    <source>
        <dbReference type="ARBA" id="ARBA00022729"/>
    </source>
</evidence>
<comment type="similarity">
    <text evidence="2">Belongs to the glycosyl hydrolase 5 (cellulase A) family.</text>
</comment>
<dbReference type="InterPro" id="IPR050386">
    <property type="entry name" value="Glycosyl_hydrolase_5"/>
</dbReference>
<evidence type="ECO:0000256" key="9">
    <source>
        <dbReference type="ARBA" id="ARBA00038929"/>
    </source>
</evidence>
<dbReference type="InterPro" id="IPR017853">
    <property type="entry name" value="GH"/>
</dbReference>
<dbReference type="GO" id="GO:0004338">
    <property type="term" value="F:glucan exo-1,3-beta-glucosidase activity"/>
    <property type="evidence" value="ECO:0007669"/>
    <property type="project" value="UniProtKB-EC"/>
</dbReference>
<dbReference type="EMBL" id="ML978960">
    <property type="protein sequence ID" value="KAF1931647.1"/>
    <property type="molecule type" value="Genomic_DNA"/>
</dbReference>
<evidence type="ECO:0000256" key="2">
    <source>
        <dbReference type="ARBA" id="ARBA00005641"/>
    </source>
</evidence>
<keyword evidence="7" id="KW-0961">Cell wall biogenesis/degradation</keyword>